<reference evidence="1" key="1">
    <citation type="submission" date="2020-09" db="EMBL/GenBank/DDBJ databases">
        <title>Genome-Enabled Discovery of Anthraquinone Biosynthesis in Senna tora.</title>
        <authorList>
            <person name="Kang S.-H."/>
            <person name="Pandey R.P."/>
            <person name="Lee C.-M."/>
            <person name="Sim J.-S."/>
            <person name="Jeong J.-T."/>
            <person name="Choi B.-S."/>
            <person name="Jung M."/>
            <person name="Ginzburg D."/>
            <person name="Zhao K."/>
            <person name="Won S.Y."/>
            <person name="Oh T.-J."/>
            <person name="Yu Y."/>
            <person name="Kim N.-H."/>
            <person name="Lee O.R."/>
            <person name="Lee T.-H."/>
            <person name="Bashyal P."/>
            <person name="Kim T.-S."/>
            <person name="Lee W.-H."/>
            <person name="Kawkins C."/>
            <person name="Kim C.-K."/>
            <person name="Kim J.S."/>
            <person name="Ahn B.O."/>
            <person name="Rhee S.Y."/>
            <person name="Sohng J.K."/>
        </authorList>
    </citation>
    <scope>NUCLEOTIDE SEQUENCE</scope>
    <source>
        <tissue evidence="1">Leaf</tissue>
    </source>
</reference>
<keyword evidence="2" id="KW-1185">Reference proteome</keyword>
<gene>
    <name evidence="1" type="ORF">G2W53_017627</name>
</gene>
<accession>A0A834TQB4</accession>
<dbReference type="Pfam" id="PF14223">
    <property type="entry name" value="Retrotran_gag_2"/>
    <property type="match status" value="1"/>
</dbReference>
<proteinExistence type="predicted"/>
<dbReference type="OrthoDB" id="1424471at2759"/>
<dbReference type="PANTHER" id="PTHR35317:SF32">
    <property type="entry name" value="DUF4219 DOMAIN-CONTAINING PROTEIN"/>
    <property type="match status" value="1"/>
</dbReference>
<dbReference type="AlphaFoldDB" id="A0A834TQB4"/>
<dbReference type="PANTHER" id="PTHR35317">
    <property type="entry name" value="OS04G0629600 PROTEIN"/>
    <property type="match status" value="1"/>
</dbReference>
<name>A0A834TQB4_9FABA</name>
<protein>
    <submittedName>
        <fullName evidence="1">UBN2 domain-containing protein</fullName>
    </submittedName>
</protein>
<organism evidence="1 2">
    <name type="scientific">Senna tora</name>
    <dbReference type="NCBI Taxonomy" id="362788"/>
    <lineage>
        <taxon>Eukaryota</taxon>
        <taxon>Viridiplantae</taxon>
        <taxon>Streptophyta</taxon>
        <taxon>Embryophyta</taxon>
        <taxon>Tracheophyta</taxon>
        <taxon>Spermatophyta</taxon>
        <taxon>Magnoliopsida</taxon>
        <taxon>eudicotyledons</taxon>
        <taxon>Gunneridae</taxon>
        <taxon>Pentapetalae</taxon>
        <taxon>rosids</taxon>
        <taxon>fabids</taxon>
        <taxon>Fabales</taxon>
        <taxon>Fabaceae</taxon>
        <taxon>Caesalpinioideae</taxon>
        <taxon>Cassia clade</taxon>
        <taxon>Senna</taxon>
    </lineage>
</organism>
<dbReference type="Proteomes" id="UP000634136">
    <property type="component" value="Unassembled WGS sequence"/>
</dbReference>
<comment type="caution">
    <text evidence="1">The sequence shown here is derived from an EMBL/GenBank/DDBJ whole genome shotgun (WGS) entry which is preliminary data.</text>
</comment>
<sequence>MMELSRYWALFLGAEHLISALLESTSAKEFLAAIGQKYQVSNNAESTCLLRELTTMKYDNSSGVREYILHMVHVQTNLKSLNIILLDTFMVPHTLNSLPSEFTQIKTEYNTGDTTWSVNDLITK</sequence>
<evidence type="ECO:0000313" key="2">
    <source>
        <dbReference type="Proteomes" id="UP000634136"/>
    </source>
</evidence>
<evidence type="ECO:0000313" key="1">
    <source>
        <dbReference type="EMBL" id="KAF7826463.1"/>
    </source>
</evidence>
<dbReference type="EMBL" id="JAAIUW010000006">
    <property type="protein sequence ID" value="KAF7826463.1"/>
    <property type="molecule type" value="Genomic_DNA"/>
</dbReference>